<dbReference type="STRING" id="639283.Snov_0910"/>
<dbReference type="EMBL" id="CP002026">
    <property type="protein sequence ID" value="ADH88234.1"/>
    <property type="molecule type" value="Genomic_DNA"/>
</dbReference>
<dbReference type="AlphaFoldDB" id="D7A684"/>
<evidence type="ECO:0000256" key="2">
    <source>
        <dbReference type="ARBA" id="ARBA00023125"/>
    </source>
</evidence>
<dbReference type="RefSeq" id="WP_013165739.1">
    <property type="nucleotide sequence ID" value="NC_014217.1"/>
</dbReference>
<dbReference type="PROSITE" id="PS51118">
    <property type="entry name" value="HTH_HXLR"/>
    <property type="match status" value="1"/>
</dbReference>
<protein>
    <submittedName>
        <fullName evidence="5">Transcriptional regulator, HxlR family</fullName>
    </submittedName>
</protein>
<reference evidence="5 6" key="1">
    <citation type="journal article" date="2012" name="Stand. Genomic Sci.">
        <title>Complete genome sequence of the facultatively chemolithoautotrophic and methylotrophic alpha Proteobacterium Starkeya novella type strain (ATCC 8093(T)).</title>
        <authorList>
            <person name="Kappler U."/>
            <person name="Davenport K."/>
            <person name="Beatson S."/>
            <person name="Lucas S."/>
            <person name="Lapidus A."/>
            <person name="Copeland A."/>
            <person name="Berry K.W."/>
            <person name="Glavina Del Rio T."/>
            <person name="Hammon N."/>
            <person name="Dalin E."/>
            <person name="Tice H."/>
            <person name="Pitluck S."/>
            <person name="Richardson P."/>
            <person name="Bruce D."/>
            <person name="Goodwin L.A."/>
            <person name="Han C."/>
            <person name="Tapia R."/>
            <person name="Detter J.C."/>
            <person name="Chang Y.J."/>
            <person name="Jeffries C.D."/>
            <person name="Land M."/>
            <person name="Hauser L."/>
            <person name="Kyrpides N.C."/>
            <person name="Goker M."/>
            <person name="Ivanova N."/>
            <person name="Klenk H.P."/>
            <person name="Woyke T."/>
        </authorList>
    </citation>
    <scope>NUCLEOTIDE SEQUENCE [LARGE SCALE GENOMIC DNA]</scope>
    <source>
        <strain evidence="6">ATCC 8093 / DSM 506 / JCM 20403 / CCM 1077 / IAM 12100 / NBRC 12443 / NCIMB 10456</strain>
    </source>
</reference>
<dbReference type="KEGG" id="sno:Snov_0910"/>
<organism evidence="5 6">
    <name type="scientific">Ancylobacter novellus (strain ATCC 8093 / DSM 506 / JCM 20403 / CCM 1077 / IAM 12100 / NBRC 12443 / NCIMB 10456)</name>
    <name type="common">Starkeya novella</name>
    <dbReference type="NCBI Taxonomy" id="639283"/>
    <lineage>
        <taxon>Bacteria</taxon>
        <taxon>Pseudomonadati</taxon>
        <taxon>Pseudomonadota</taxon>
        <taxon>Alphaproteobacteria</taxon>
        <taxon>Hyphomicrobiales</taxon>
        <taxon>Xanthobacteraceae</taxon>
        <taxon>Ancylobacter</taxon>
    </lineage>
</organism>
<keyword evidence="6" id="KW-1185">Reference proteome</keyword>
<gene>
    <name evidence="5" type="ordered locus">Snov_0910</name>
</gene>
<dbReference type="Proteomes" id="UP000006633">
    <property type="component" value="Chromosome"/>
</dbReference>
<dbReference type="SUPFAM" id="SSF46785">
    <property type="entry name" value="Winged helix' DNA-binding domain"/>
    <property type="match status" value="1"/>
</dbReference>
<evidence type="ECO:0000313" key="5">
    <source>
        <dbReference type="EMBL" id="ADH88234.1"/>
    </source>
</evidence>
<dbReference type="GO" id="GO:0003677">
    <property type="term" value="F:DNA binding"/>
    <property type="evidence" value="ECO:0007669"/>
    <property type="project" value="UniProtKB-KW"/>
</dbReference>
<feature type="domain" description="HTH hxlR-type" evidence="4">
    <location>
        <begin position="13"/>
        <end position="111"/>
    </location>
</feature>
<evidence type="ECO:0000259" key="4">
    <source>
        <dbReference type="PROSITE" id="PS51118"/>
    </source>
</evidence>
<dbReference type="PANTHER" id="PTHR33204">
    <property type="entry name" value="TRANSCRIPTIONAL REGULATOR, MARR FAMILY"/>
    <property type="match status" value="1"/>
</dbReference>
<dbReference type="InterPro" id="IPR036388">
    <property type="entry name" value="WH-like_DNA-bd_sf"/>
</dbReference>
<keyword evidence="1" id="KW-0805">Transcription regulation</keyword>
<dbReference type="Gene3D" id="1.10.10.10">
    <property type="entry name" value="Winged helix-like DNA-binding domain superfamily/Winged helix DNA-binding domain"/>
    <property type="match status" value="1"/>
</dbReference>
<proteinExistence type="predicted"/>
<name>D7A684_ANCN5</name>
<dbReference type="HOGENOM" id="CLU_111585_5_1_5"/>
<keyword evidence="2" id="KW-0238">DNA-binding</keyword>
<dbReference type="InterPro" id="IPR002577">
    <property type="entry name" value="HTH_HxlR"/>
</dbReference>
<dbReference type="InterPro" id="IPR036390">
    <property type="entry name" value="WH_DNA-bd_sf"/>
</dbReference>
<dbReference type="eggNOG" id="COG1733">
    <property type="taxonomic scope" value="Bacteria"/>
</dbReference>
<evidence type="ECO:0000313" key="6">
    <source>
        <dbReference type="Proteomes" id="UP000006633"/>
    </source>
</evidence>
<accession>D7A684</accession>
<dbReference type="OrthoDB" id="9800350at2"/>
<keyword evidence="3" id="KW-0804">Transcription</keyword>
<sequence length="115" mass="12842">MARRHQDYSRTGCAVEAALEIIGAKWKGGIIYQLLGGELRFSELRRRMPGVTQRILAKALRELEADGVISRTVYPTVPPQVGYQLTAEGEALRPAVMVLHDWGKRHTQPFDVAAE</sequence>
<evidence type="ECO:0000256" key="1">
    <source>
        <dbReference type="ARBA" id="ARBA00023015"/>
    </source>
</evidence>
<dbReference type="PANTHER" id="PTHR33204:SF29">
    <property type="entry name" value="TRANSCRIPTIONAL REGULATOR"/>
    <property type="match status" value="1"/>
</dbReference>
<evidence type="ECO:0000256" key="3">
    <source>
        <dbReference type="ARBA" id="ARBA00023163"/>
    </source>
</evidence>
<dbReference type="Pfam" id="PF01638">
    <property type="entry name" value="HxlR"/>
    <property type="match status" value="1"/>
</dbReference>